<dbReference type="Gene3D" id="3.30.160.250">
    <property type="match status" value="1"/>
</dbReference>
<keyword evidence="3" id="KW-1185">Reference proteome</keyword>
<dbReference type="InterPro" id="IPR031807">
    <property type="entry name" value="HicB-like"/>
</dbReference>
<dbReference type="Proteomes" id="UP000182350">
    <property type="component" value="Unassembled WGS sequence"/>
</dbReference>
<evidence type="ECO:0000313" key="3">
    <source>
        <dbReference type="Proteomes" id="UP000182350"/>
    </source>
</evidence>
<dbReference type="InterPro" id="IPR010985">
    <property type="entry name" value="Ribbon_hlx_hlx"/>
</dbReference>
<dbReference type="GO" id="GO:0006355">
    <property type="term" value="P:regulation of DNA-templated transcription"/>
    <property type="evidence" value="ECO:0007669"/>
    <property type="project" value="InterPro"/>
</dbReference>
<dbReference type="PANTHER" id="PTHR34504">
    <property type="entry name" value="ANTITOXIN HICB"/>
    <property type="match status" value="1"/>
</dbReference>
<dbReference type="Pfam" id="PF15919">
    <property type="entry name" value="HicB_lk_antitox"/>
    <property type="match status" value="1"/>
</dbReference>
<dbReference type="PANTHER" id="PTHR34504:SF2">
    <property type="entry name" value="UPF0150 PROTEIN SSL0259"/>
    <property type="match status" value="1"/>
</dbReference>
<dbReference type="AlphaFoldDB" id="A0A1K1XYM9"/>
<dbReference type="Gene3D" id="1.10.1220.10">
    <property type="entry name" value="Met repressor-like"/>
    <property type="match status" value="1"/>
</dbReference>
<dbReference type="EMBL" id="FPJW01000007">
    <property type="protein sequence ID" value="SFX54842.1"/>
    <property type="molecule type" value="Genomic_DNA"/>
</dbReference>
<dbReference type="InterPro" id="IPR051404">
    <property type="entry name" value="TA_system_antitoxin"/>
</dbReference>
<reference evidence="2 3" key="1">
    <citation type="submission" date="2016-11" db="EMBL/GenBank/DDBJ databases">
        <authorList>
            <person name="Jaros S."/>
            <person name="Januszkiewicz K."/>
            <person name="Wedrychowicz H."/>
        </authorList>
    </citation>
    <scope>NUCLEOTIDE SEQUENCE [LARGE SCALE GENOMIC DNA]</scope>
    <source>
        <strain evidence="2 3">DSM 21637</strain>
    </source>
</reference>
<protein>
    <submittedName>
        <fullName evidence="2">Predicted nuclease of the RNAse H fold, HicB family</fullName>
    </submittedName>
</protein>
<evidence type="ECO:0000259" key="1">
    <source>
        <dbReference type="Pfam" id="PF15919"/>
    </source>
</evidence>
<dbReference type="InterPro" id="IPR035069">
    <property type="entry name" value="TTHA1013/TTHA0281-like"/>
</dbReference>
<dbReference type="SUPFAM" id="SSF47598">
    <property type="entry name" value="Ribbon-helix-helix"/>
    <property type="match status" value="1"/>
</dbReference>
<dbReference type="STRING" id="1122209.SAMN02745752_02034"/>
<dbReference type="OrthoDB" id="9807959at2"/>
<dbReference type="SUPFAM" id="SSF143100">
    <property type="entry name" value="TTHA1013/TTHA0281-like"/>
    <property type="match status" value="1"/>
</dbReference>
<dbReference type="CDD" id="cd22231">
    <property type="entry name" value="RHH_NikR_HicB-like"/>
    <property type="match status" value="1"/>
</dbReference>
<proteinExistence type="predicted"/>
<evidence type="ECO:0000313" key="2">
    <source>
        <dbReference type="EMBL" id="SFX54842.1"/>
    </source>
</evidence>
<gene>
    <name evidence="2" type="ORF">SAMN02745752_02034</name>
</gene>
<organism evidence="2 3">
    <name type="scientific">Marinospirillum alkaliphilum DSM 21637</name>
    <dbReference type="NCBI Taxonomy" id="1122209"/>
    <lineage>
        <taxon>Bacteria</taxon>
        <taxon>Pseudomonadati</taxon>
        <taxon>Pseudomonadota</taxon>
        <taxon>Gammaproteobacteria</taxon>
        <taxon>Oceanospirillales</taxon>
        <taxon>Oceanospirillaceae</taxon>
        <taxon>Marinospirillum</taxon>
    </lineage>
</organism>
<feature type="domain" description="HicB-like antitoxin of toxin-antitoxin system" evidence="1">
    <location>
        <begin position="3"/>
        <end position="124"/>
    </location>
</feature>
<dbReference type="RefSeq" id="WP_072326351.1">
    <property type="nucleotide sequence ID" value="NZ_FPJW01000007.1"/>
</dbReference>
<accession>A0A1K1XYM9</accession>
<sequence>MKYPIVIHKDNDTDFGVTVPDVPGCFSAGTTLEETIEMAHEAIECHLEGMLMDGEAIPLPSAIETHHQNQDYAGGIWALVDIDLSKLSVKSRRVNITIPERLLNAVDHYAKKHGESRSGLLAQAVTEYMATHR</sequence>
<name>A0A1K1XYM9_9GAMM</name>
<dbReference type="InterPro" id="IPR013321">
    <property type="entry name" value="Arc_rbn_hlx_hlx"/>
</dbReference>